<keyword evidence="7" id="KW-0408">Iron</keyword>
<comment type="cofactor">
    <cofactor evidence="1">
        <name>FMN</name>
        <dbReference type="ChEBI" id="CHEBI:58210"/>
    </cofactor>
</comment>
<evidence type="ECO:0000256" key="2">
    <source>
        <dbReference type="ARBA" id="ARBA00001966"/>
    </source>
</evidence>
<dbReference type="EMBL" id="JACQWF010000138">
    <property type="protein sequence ID" value="MBI4595342.1"/>
    <property type="molecule type" value="Genomic_DNA"/>
</dbReference>
<sequence>MAEFKKLAEPFAIGKMQMKNRIVFAPTAMAFGGPNGEVTDQNLCHYVARAQGGVGFIVVEHTLVSYKFNKGPLGIQDNSCRRGWWEISHAIHHYGVKAVVQLGLGHGAQTGTTLRPDVVMVSASDVPMCMPRGNACAGFKEWEGSPWETPRPLTIEEIKELEDASVTAALRVKQAGFDGVEIHAAHGYLLSSFLSPYSNKRTDQYGGSFEKRLTLAKNIIRKTRQALGEDLLLGLRLSLQEHIEGGYNLKEGCRIAKSLEAEGLDYIHASTGRFESMKYLFPKEEGAILSEAQAVKNAVSIPVICPNIHTPATGEQALREGMADAISLSRGLIADPQWANKALSGREDEIIACVRCNNCLKGLKEAYGARCTVNPEVGRERFLAQYAPPPLGAK</sequence>
<evidence type="ECO:0000256" key="5">
    <source>
        <dbReference type="ARBA" id="ARBA00022723"/>
    </source>
</evidence>
<dbReference type="CDD" id="cd02803">
    <property type="entry name" value="OYE_like_FMN_family"/>
    <property type="match status" value="1"/>
</dbReference>
<keyword evidence="4" id="KW-0288">FMN</keyword>
<dbReference type="SUPFAM" id="SSF51395">
    <property type="entry name" value="FMN-linked oxidoreductases"/>
    <property type="match status" value="1"/>
</dbReference>
<dbReference type="Proteomes" id="UP000772181">
    <property type="component" value="Unassembled WGS sequence"/>
</dbReference>
<keyword evidence="6" id="KW-0560">Oxidoreductase</keyword>
<gene>
    <name evidence="10" type="ORF">HY730_03080</name>
</gene>
<name>A0A933GK58_UNCTE</name>
<accession>A0A933GK58</accession>
<dbReference type="GO" id="GO:0051536">
    <property type="term" value="F:iron-sulfur cluster binding"/>
    <property type="evidence" value="ECO:0007669"/>
    <property type="project" value="UniProtKB-KW"/>
</dbReference>
<dbReference type="Pfam" id="PF00724">
    <property type="entry name" value="Oxidored_FMN"/>
    <property type="match status" value="1"/>
</dbReference>
<keyword evidence="5" id="KW-0479">Metal-binding</keyword>
<dbReference type="GO" id="GO:0046872">
    <property type="term" value="F:metal ion binding"/>
    <property type="evidence" value="ECO:0007669"/>
    <property type="project" value="UniProtKB-KW"/>
</dbReference>
<feature type="domain" description="NADH:flavin oxidoreductase/NADH oxidase N-terminal" evidence="9">
    <location>
        <begin position="7"/>
        <end position="349"/>
    </location>
</feature>
<evidence type="ECO:0000256" key="3">
    <source>
        <dbReference type="ARBA" id="ARBA00022630"/>
    </source>
</evidence>
<dbReference type="Gene3D" id="3.20.20.70">
    <property type="entry name" value="Aldolase class I"/>
    <property type="match status" value="1"/>
</dbReference>
<dbReference type="InterPro" id="IPR013785">
    <property type="entry name" value="Aldolase_TIM"/>
</dbReference>
<dbReference type="PANTHER" id="PTHR42917">
    <property type="entry name" value="2,4-DIENOYL-COA REDUCTASE"/>
    <property type="match status" value="1"/>
</dbReference>
<evidence type="ECO:0000256" key="6">
    <source>
        <dbReference type="ARBA" id="ARBA00023002"/>
    </source>
</evidence>
<comment type="caution">
    <text evidence="10">The sequence shown here is derived from an EMBL/GenBank/DDBJ whole genome shotgun (WGS) entry which is preliminary data.</text>
</comment>
<reference evidence="10" key="1">
    <citation type="submission" date="2020-07" db="EMBL/GenBank/DDBJ databases">
        <title>Huge and variable diversity of episymbiotic CPR bacteria and DPANN archaea in groundwater ecosystems.</title>
        <authorList>
            <person name="He C.Y."/>
            <person name="Keren R."/>
            <person name="Whittaker M."/>
            <person name="Farag I.F."/>
            <person name="Doudna J."/>
            <person name="Cate J.H.D."/>
            <person name="Banfield J.F."/>
        </authorList>
    </citation>
    <scope>NUCLEOTIDE SEQUENCE</scope>
    <source>
        <strain evidence="10">NC_groundwater_1482_Ag_S-0.65um_47_24</strain>
    </source>
</reference>
<dbReference type="InterPro" id="IPR001155">
    <property type="entry name" value="OxRdtase_FMN_N"/>
</dbReference>
<proteinExistence type="predicted"/>
<comment type="cofactor">
    <cofactor evidence="2">
        <name>[4Fe-4S] cluster</name>
        <dbReference type="ChEBI" id="CHEBI:49883"/>
    </cofactor>
</comment>
<dbReference type="PANTHER" id="PTHR42917:SF2">
    <property type="entry name" value="2,4-DIENOYL-COA REDUCTASE [(2E)-ENOYL-COA-PRODUCING]"/>
    <property type="match status" value="1"/>
</dbReference>
<evidence type="ECO:0000256" key="7">
    <source>
        <dbReference type="ARBA" id="ARBA00023004"/>
    </source>
</evidence>
<evidence type="ECO:0000256" key="8">
    <source>
        <dbReference type="ARBA" id="ARBA00023014"/>
    </source>
</evidence>
<dbReference type="AlphaFoldDB" id="A0A933GK58"/>
<dbReference type="GO" id="GO:0016491">
    <property type="term" value="F:oxidoreductase activity"/>
    <property type="evidence" value="ECO:0007669"/>
    <property type="project" value="UniProtKB-KW"/>
</dbReference>
<protein>
    <submittedName>
        <fullName evidence="10">NADH:flavin oxidoreductase</fullName>
    </submittedName>
</protein>
<evidence type="ECO:0000256" key="1">
    <source>
        <dbReference type="ARBA" id="ARBA00001917"/>
    </source>
</evidence>
<evidence type="ECO:0000256" key="4">
    <source>
        <dbReference type="ARBA" id="ARBA00022643"/>
    </source>
</evidence>
<evidence type="ECO:0000313" key="11">
    <source>
        <dbReference type="Proteomes" id="UP000772181"/>
    </source>
</evidence>
<dbReference type="GO" id="GO:0010181">
    <property type="term" value="F:FMN binding"/>
    <property type="evidence" value="ECO:0007669"/>
    <property type="project" value="InterPro"/>
</dbReference>
<dbReference type="InterPro" id="IPR051793">
    <property type="entry name" value="NADH:flavin_oxidoreductase"/>
</dbReference>
<evidence type="ECO:0000313" key="10">
    <source>
        <dbReference type="EMBL" id="MBI4595342.1"/>
    </source>
</evidence>
<evidence type="ECO:0000259" key="9">
    <source>
        <dbReference type="Pfam" id="PF00724"/>
    </source>
</evidence>
<organism evidence="10 11">
    <name type="scientific">Tectimicrobiota bacterium</name>
    <dbReference type="NCBI Taxonomy" id="2528274"/>
    <lineage>
        <taxon>Bacteria</taxon>
        <taxon>Pseudomonadati</taxon>
        <taxon>Nitrospinota/Tectimicrobiota group</taxon>
        <taxon>Candidatus Tectimicrobiota</taxon>
    </lineage>
</organism>
<keyword evidence="8" id="KW-0411">Iron-sulfur</keyword>
<keyword evidence="3" id="KW-0285">Flavoprotein</keyword>